<evidence type="ECO:0000256" key="6">
    <source>
        <dbReference type="ARBA" id="ARBA00023235"/>
    </source>
</evidence>
<dbReference type="InterPro" id="IPR015320">
    <property type="entry name" value="TopoVI_B_transducer"/>
</dbReference>
<evidence type="ECO:0000256" key="8">
    <source>
        <dbReference type="HAMAP-Rule" id="MF_03165"/>
    </source>
</evidence>
<keyword evidence="2 8" id="KW-0547">Nucleotide-binding</keyword>
<accession>A0A835WHA1</accession>
<organism evidence="11 12">
    <name type="scientific">Chlamydomonas schloesseri</name>
    <dbReference type="NCBI Taxonomy" id="2026947"/>
    <lineage>
        <taxon>Eukaryota</taxon>
        <taxon>Viridiplantae</taxon>
        <taxon>Chlorophyta</taxon>
        <taxon>core chlorophytes</taxon>
        <taxon>Chlorophyceae</taxon>
        <taxon>CS clade</taxon>
        <taxon>Chlamydomonadales</taxon>
        <taxon>Chlamydomonadaceae</taxon>
        <taxon>Chlamydomonas</taxon>
    </lineage>
</organism>
<name>A0A835WHA1_9CHLO</name>
<feature type="binding site" evidence="8">
    <location>
        <position position="157"/>
    </location>
    <ligand>
        <name>ATP</name>
        <dbReference type="ChEBI" id="CHEBI:30616"/>
    </ligand>
</feature>
<dbReference type="HAMAP" id="MF_00322">
    <property type="entry name" value="Top6B"/>
    <property type="match status" value="1"/>
</dbReference>
<dbReference type="GO" id="GO:0009330">
    <property type="term" value="C:DNA topoisomerase type II (double strand cut, ATP-hydrolyzing) complex"/>
    <property type="evidence" value="ECO:0007669"/>
    <property type="project" value="UniProtKB-UniRule"/>
</dbReference>
<dbReference type="GO" id="GO:0005634">
    <property type="term" value="C:nucleus"/>
    <property type="evidence" value="ECO:0007669"/>
    <property type="project" value="UniProtKB-SubCell"/>
</dbReference>
<feature type="region of interest" description="Disordered" evidence="9">
    <location>
        <begin position="594"/>
        <end position="615"/>
    </location>
</feature>
<evidence type="ECO:0000256" key="4">
    <source>
        <dbReference type="ARBA" id="ARBA00023029"/>
    </source>
</evidence>
<comment type="subunit">
    <text evidence="8">Homodimer. Heterotetramer of two TOP6A and two TOP6B subunits.</text>
</comment>
<dbReference type="GO" id="GO:0003918">
    <property type="term" value="F:DNA topoisomerase type II (double strand cut, ATP-hydrolyzing) activity"/>
    <property type="evidence" value="ECO:0007669"/>
    <property type="project" value="UniProtKB-UniRule"/>
</dbReference>
<evidence type="ECO:0000256" key="7">
    <source>
        <dbReference type="ARBA" id="ARBA00023242"/>
    </source>
</evidence>
<dbReference type="InterPro" id="IPR020568">
    <property type="entry name" value="Ribosomal_Su5_D2-typ_SF"/>
</dbReference>
<evidence type="ECO:0000256" key="5">
    <source>
        <dbReference type="ARBA" id="ARBA00023125"/>
    </source>
</evidence>
<keyword evidence="6 8" id="KW-0413">Isomerase</keyword>
<dbReference type="CDD" id="cd00823">
    <property type="entry name" value="TopoIIB_Trans"/>
    <property type="match status" value="1"/>
</dbReference>
<feature type="binding site" evidence="8">
    <location>
        <begin position="187"/>
        <end position="194"/>
    </location>
    <ligand>
        <name>ATP</name>
        <dbReference type="ChEBI" id="CHEBI:30616"/>
    </ligand>
</feature>
<evidence type="ECO:0000256" key="1">
    <source>
        <dbReference type="ARBA" id="ARBA00004123"/>
    </source>
</evidence>
<comment type="subcellular location">
    <subcellularLocation>
        <location evidence="1 8">Nucleus</location>
    </subcellularLocation>
</comment>
<dbReference type="InterPro" id="IPR014721">
    <property type="entry name" value="Ribsml_uS5_D2-typ_fold_subgr"/>
</dbReference>
<dbReference type="FunFam" id="3.30.230.10:FF:000050">
    <property type="entry name" value="DNA topoisomerase 6 subunit B"/>
    <property type="match status" value="1"/>
</dbReference>
<dbReference type="Gene3D" id="3.30.230.10">
    <property type="match status" value="1"/>
</dbReference>
<evidence type="ECO:0000313" key="11">
    <source>
        <dbReference type="EMBL" id="KAG2447229.1"/>
    </source>
</evidence>
<comment type="similarity">
    <text evidence="8">Belongs to the TOP6B family.</text>
</comment>
<dbReference type="OrthoDB" id="1562195at2759"/>
<keyword evidence="4 8" id="KW-0799">Topoisomerase</keyword>
<comment type="function">
    <text evidence="8">Component of the DNA topoisomerase VI involved in chromatin organization and progression of endoreduplication cycles. Relaxes both positive and negative superturns and exhibits a strong decatenase activity. The B subunit binds ATP.</text>
</comment>
<gene>
    <name evidence="8" type="primary">TOP6B</name>
    <name evidence="11" type="ORF">HYH02_007969</name>
</gene>
<dbReference type="SUPFAM" id="SSF55874">
    <property type="entry name" value="ATPase domain of HSP90 chaperone/DNA topoisomerase II/histidine kinase"/>
    <property type="match status" value="1"/>
</dbReference>
<protein>
    <recommendedName>
        <fullName evidence="8">DNA topoisomerase 6 subunit B</fullName>
        <ecNumber evidence="8">5.6.2.2</ecNumber>
    </recommendedName>
</protein>
<dbReference type="GO" id="GO:0005524">
    <property type="term" value="F:ATP binding"/>
    <property type="evidence" value="ECO:0007669"/>
    <property type="project" value="UniProtKB-UniRule"/>
</dbReference>
<dbReference type="GO" id="GO:0006265">
    <property type="term" value="P:DNA topological change"/>
    <property type="evidence" value="ECO:0007669"/>
    <property type="project" value="UniProtKB-UniRule"/>
</dbReference>
<dbReference type="GO" id="GO:0042802">
    <property type="term" value="F:identical protein binding"/>
    <property type="evidence" value="ECO:0007669"/>
    <property type="project" value="UniProtKB-ARBA"/>
</dbReference>
<dbReference type="InterPro" id="IPR005734">
    <property type="entry name" value="TopoVI_B"/>
</dbReference>
<sequence length="706" mass="76720">MAPKAKADALVQKSPAEFFAENKNIAGFDNPGKCLYTTIRELVENALDAAESIGELPAIDITIEEVSKARLNRIRGVEHHGRLDEQLYQDFETEEAKKKRVAKEAREQEKLKKLIEKHGEGSKEVESKRKELAAAAGAAKPGANMRGNLFYKVTVKDNGAGMSHKDIPNMLGRVLSGTKYGVKQTRGKFGLGAKMALIWSKMTTGLPFEITSATPRAASRSHYLLDIDIHKNEPAIHLEEQLPNPDGWHGSSLSLTIEGNWSTYRSYILRYLRQIAVITPYAQFTFAYKAEAADDNKSNLRIAFRRRTDVMPDPPAPTKHHPSSVDLELVKRLLRATPAKTLTAFLQKEFDRVDKSLAARVVDEMQAGVEGDMSPKDLDEKQIVRLHQLLHEIRFGDPTGKHLSPAGEYNLRLGVMKELGPDLIATHQGDVRVFEGHAFIVEAAVSVGGKNVKPGINVHRYANRIPLLFEGGSDVITKTALRRINWGAYKINQATDKVGVFVSIVSTKIPFKGAGKEYIGDDVTEMVAAVKAAIQACCLQLKSKIMRAIAAREQKQRKKILSKYIPDVANAIHSVLERMAAAAAAAGGAGGGAGAGAAGGGEEGEAGPAAKRRRTEAGGGVLRDELGLLPAVAAKEVTAATLAARLSEYVERIDTDMALEYQVQQGLAAGEAKAPLYLMPLSASRHCHGPEVHTATCVVRLLTGYT</sequence>
<keyword evidence="3 8" id="KW-0067">ATP-binding</keyword>
<dbReference type="PANTHER" id="PTHR48444">
    <property type="entry name" value="DNA TOPOISOMERASE 6 SUBUNIT B"/>
    <property type="match status" value="1"/>
</dbReference>
<evidence type="ECO:0000259" key="10">
    <source>
        <dbReference type="Pfam" id="PF09239"/>
    </source>
</evidence>
<dbReference type="Pfam" id="PF13589">
    <property type="entry name" value="HATPase_c_3"/>
    <property type="match status" value="1"/>
</dbReference>
<dbReference type="Gene3D" id="3.30.565.10">
    <property type="entry name" value="Histidine kinase-like ATPase, C-terminal domain"/>
    <property type="match status" value="1"/>
</dbReference>
<keyword evidence="7 8" id="KW-0539">Nucleus</keyword>
<dbReference type="AlphaFoldDB" id="A0A835WHA1"/>
<dbReference type="InterPro" id="IPR036890">
    <property type="entry name" value="HATPase_C_sf"/>
</dbReference>
<feature type="binding site" evidence="8">
    <location>
        <position position="516"/>
    </location>
    <ligand>
        <name>ATP</name>
        <dbReference type="ChEBI" id="CHEBI:30616"/>
    </ligand>
</feature>
<feature type="binding site" evidence="8">
    <location>
        <position position="45"/>
    </location>
    <ligand>
        <name>ATP</name>
        <dbReference type="ChEBI" id="CHEBI:30616"/>
    </ligand>
</feature>
<dbReference type="Proteomes" id="UP000613740">
    <property type="component" value="Unassembled WGS sequence"/>
</dbReference>
<dbReference type="Gene3D" id="1.10.8.50">
    <property type="match status" value="1"/>
</dbReference>
<evidence type="ECO:0000256" key="2">
    <source>
        <dbReference type="ARBA" id="ARBA00022741"/>
    </source>
</evidence>
<dbReference type="Pfam" id="PF09239">
    <property type="entry name" value="Topo-VIb_trans"/>
    <property type="match status" value="1"/>
</dbReference>
<comment type="caution">
    <text evidence="11">The sequence shown here is derived from an EMBL/GenBank/DDBJ whole genome shotgun (WGS) entry which is preliminary data.</text>
</comment>
<keyword evidence="12" id="KW-1185">Reference proteome</keyword>
<feature type="domain" description="DNA topoisomerase VI subunit B transducer" evidence="10">
    <location>
        <begin position="398"/>
        <end position="557"/>
    </location>
</feature>
<evidence type="ECO:0000313" key="12">
    <source>
        <dbReference type="Proteomes" id="UP000613740"/>
    </source>
</evidence>
<dbReference type="GO" id="GO:0003677">
    <property type="term" value="F:DNA binding"/>
    <property type="evidence" value="ECO:0007669"/>
    <property type="project" value="UniProtKB-UniRule"/>
</dbReference>
<evidence type="ECO:0000256" key="9">
    <source>
        <dbReference type="SAM" id="MobiDB-lite"/>
    </source>
</evidence>
<proteinExistence type="inferred from homology"/>
<dbReference type="EMBL" id="JAEHOD010000023">
    <property type="protein sequence ID" value="KAG2447229.1"/>
    <property type="molecule type" value="Genomic_DNA"/>
</dbReference>
<keyword evidence="5 8" id="KW-0238">DNA-binding</keyword>
<comment type="catalytic activity">
    <reaction evidence="8">
        <text>ATP-dependent breakage, passage and rejoining of double-stranded DNA.</text>
        <dbReference type="EC" id="5.6.2.2"/>
    </reaction>
</comment>
<evidence type="ECO:0000256" key="3">
    <source>
        <dbReference type="ARBA" id="ARBA00022840"/>
    </source>
</evidence>
<dbReference type="FunFam" id="1.10.8.50:FF:000006">
    <property type="entry name" value="DNA topoisomerase 6 subunit B"/>
    <property type="match status" value="1"/>
</dbReference>
<dbReference type="NCBIfam" id="NF003218">
    <property type="entry name" value="PRK04184.1"/>
    <property type="match status" value="1"/>
</dbReference>
<dbReference type="PANTHER" id="PTHR48444:SF1">
    <property type="entry name" value="DNA TOPOISOMERASE 6 SUBUNIT B"/>
    <property type="match status" value="1"/>
</dbReference>
<feature type="binding site" evidence="8">
    <location>
        <begin position="178"/>
        <end position="179"/>
    </location>
    <ligand>
        <name>ATP</name>
        <dbReference type="ChEBI" id="CHEBI:30616"/>
    </ligand>
</feature>
<dbReference type="EC" id="5.6.2.2" evidence="8"/>
<reference evidence="11" key="1">
    <citation type="journal article" date="2020" name="bioRxiv">
        <title>Comparative genomics of Chlamydomonas.</title>
        <authorList>
            <person name="Craig R.J."/>
            <person name="Hasan A.R."/>
            <person name="Ness R.W."/>
            <person name="Keightley P.D."/>
        </authorList>
    </citation>
    <scope>NUCLEOTIDE SEQUENCE</scope>
    <source>
        <strain evidence="11">CCAP 11/173</strain>
    </source>
</reference>
<dbReference type="SUPFAM" id="SSF54211">
    <property type="entry name" value="Ribosomal protein S5 domain 2-like"/>
    <property type="match status" value="1"/>
</dbReference>